<dbReference type="AlphaFoldDB" id="A0ABD0LDN5"/>
<comment type="caution">
    <text evidence="1">The sequence shown here is derived from an EMBL/GenBank/DDBJ whole genome shotgun (WGS) entry which is preliminary data.</text>
</comment>
<evidence type="ECO:0000313" key="2">
    <source>
        <dbReference type="Proteomes" id="UP001519460"/>
    </source>
</evidence>
<name>A0ABD0LDN5_9CAEN</name>
<accession>A0ABD0LDN5</accession>
<dbReference type="EMBL" id="JACVVK020000057">
    <property type="protein sequence ID" value="KAK7497606.1"/>
    <property type="molecule type" value="Genomic_DNA"/>
</dbReference>
<gene>
    <name evidence="1" type="ORF">BaRGS_00011246</name>
</gene>
<keyword evidence="2" id="KW-1185">Reference proteome</keyword>
<sequence>MSDRSTCVLSCFTPPCGWQLPLAAVFIARAWTSIIRDDTQPAMAPSPVDKLCAQQGVCGLLEVLKSTVLSICTVALSVSVRIETVPCQDLMHIKEIRTSKCGRTRGASMSSTFCKALDQ</sequence>
<dbReference type="Proteomes" id="UP001519460">
    <property type="component" value="Unassembled WGS sequence"/>
</dbReference>
<protein>
    <recommendedName>
        <fullName evidence="3">Secreted protein</fullName>
    </recommendedName>
</protein>
<reference evidence="1 2" key="1">
    <citation type="journal article" date="2023" name="Sci. Data">
        <title>Genome assembly of the Korean intertidal mud-creeper Batillaria attramentaria.</title>
        <authorList>
            <person name="Patra A.K."/>
            <person name="Ho P.T."/>
            <person name="Jun S."/>
            <person name="Lee S.J."/>
            <person name="Kim Y."/>
            <person name="Won Y.J."/>
        </authorList>
    </citation>
    <scope>NUCLEOTIDE SEQUENCE [LARGE SCALE GENOMIC DNA]</scope>
    <source>
        <strain evidence="1">Wonlab-2016</strain>
    </source>
</reference>
<evidence type="ECO:0000313" key="1">
    <source>
        <dbReference type="EMBL" id="KAK7497606.1"/>
    </source>
</evidence>
<evidence type="ECO:0008006" key="3">
    <source>
        <dbReference type="Google" id="ProtNLM"/>
    </source>
</evidence>
<organism evidence="1 2">
    <name type="scientific">Batillaria attramentaria</name>
    <dbReference type="NCBI Taxonomy" id="370345"/>
    <lineage>
        <taxon>Eukaryota</taxon>
        <taxon>Metazoa</taxon>
        <taxon>Spiralia</taxon>
        <taxon>Lophotrochozoa</taxon>
        <taxon>Mollusca</taxon>
        <taxon>Gastropoda</taxon>
        <taxon>Caenogastropoda</taxon>
        <taxon>Sorbeoconcha</taxon>
        <taxon>Cerithioidea</taxon>
        <taxon>Batillariidae</taxon>
        <taxon>Batillaria</taxon>
    </lineage>
</organism>
<proteinExistence type="predicted"/>